<evidence type="ECO:0000256" key="5">
    <source>
        <dbReference type="ARBA" id="ARBA00038226"/>
    </source>
</evidence>
<protein>
    <submittedName>
        <fullName evidence="7">Uncharacterized protein</fullName>
    </submittedName>
</protein>
<organism evidence="7 8">
    <name type="scientific">Pristionchus pacificus</name>
    <name type="common">Parasitic nematode worm</name>
    <dbReference type="NCBI Taxonomy" id="54126"/>
    <lineage>
        <taxon>Eukaryota</taxon>
        <taxon>Metazoa</taxon>
        <taxon>Ecdysozoa</taxon>
        <taxon>Nematoda</taxon>
        <taxon>Chromadorea</taxon>
        <taxon>Rhabditida</taxon>
        <taxon>Rhabditina</taxon>
        <taxon>Diplogasteromorpha</taxon>
        <taxon>Diplogasteroidea</taxon>
        <taxon>Neodiplogasteridae</taxon>
        <taxon>Pristionchus</taxon>
    </lineage>
</organism>
<dbReference type="PANTHER" id="PTHR12675">
    <property type="entry name" value="MUSCLEBLIND-LIKE PROTEIN"/>
    <property type="match status" value="1"/>
</dbReference>
<evidence type="ECO:0000313" key="8">
    <source>
        <dbReference type="Proteomes" id="UP000005239"/>
    </source>
</evidence>
<dbReference type="AlphaFoldDB" id="A0A2A6CHZ8"/>
<keyword evidence="2" id="KW-0677">Repeat</keyword>
<dbReference type="EnsemblMetazoa" id="PPA01815.1">
    <property type="protein sequence ID" value="PPA01815.1"/>
    <property type="gene ID" value="WBGene00091369"/>
</dbReference>
<dbReference type="GO" id="GO:0008270">
    <property type="term" value="F:zinc ion binding"/>
    <property type="evidence" value="ECO:0007669"/>
    <property type="project" value="UniProtKB-KW"/>
</dbReference>
<feature type="region of interest" description="Disordered" evidence="6">
    <location>
        <begin position="123"/>
        <end position="201"/>
    </location>
</feature>
<evidence type="ECO:0000256" key="3">
    <source>
        <dbReference type="ARBA" id="ARBA00022771"/>
    </source>
</evidence>
<feature type="compositionally biased region" description="Gly residues" evidence="6">
    <location>
        <begin position="163"/>
        <end position="175"/>
    </location>
</feature>
<dbReference type="InterPro" id="IPR036855">
    <property type="entry name" value="Znf_CCCH_sf"/>
</dbReference>
<evidence type="ECO:0000256" key="6">
    <source>
        <dbReference type="SAM" id="MobiDB-lite"/>
    </source>
</evidence>
<dbReference type="SMART" id="SM00356">
    <property type="entry name" value="ZnF_C3H1"/>
    <property type="match status" value="2"/>
</dbReference>
<evidence type="ECO:0000256" key="4">
    <source>
        <dbReference type="ARBA" id="ARBA00022833"/>
    </source>
</evidence>
<dbReference type="InterPro" id="IPR000571">
    <property type="entry name" value="Znf_CCCH"/>
</dbReference>
<name>A0A2A6CHZ8_PRIPA</name>
<dbReference type="SUPFAM" id="SSF90229">
    <property type="entry name" value="CCCH zinc finger"/>
    <property type="match status" value="1"/>
</dbReference>
<feature type="compositionally biased region" description="Gly residues" evidence="6">
    <location>
        <begin position="137"/>
        <end position="156"/>
    </location>
</feature>
<accession>A0A8R1Y714</accession>
<gene>
    <name evidence="7" type="primary">WBGene00091369</name>
</gene>
<comment type="similarity">
    <text evidence="5">Belongs to the muscleblind family.</text>
</comment>
<reference evidence="8" key="1">
    <citation type="journal article" date="2008" name="Nat. Genet.">
        <title>The Pristionchus pacificus genome provides a unique perspective on nematode lifestyle and parasitism.</title>
        <authorList>
            <person name="Dieterich C."/>
            <person name="Clifton S.W."/>
            <person name="Schuster L.N."/>
            <person name="Chinwalla A."/>
            <person name="Delehaunty K."/>
            <person name="Dinkelacker I."/>
            <person name="Fulton L."/>
            <person name="Fulton R."/>
            <person name="Godfrey J."/>
            <person name="Minx P."/>
            <person name="Mitreva M."/>
            <person name="Roeseler W."/>
            <person name="Tian H."/>
            <person name="Witte H."/>
            <person name="Yang S.P."/>
            <person name="Wilson R.K."/>
            <person name="Sommer R.J."/>
        </authorList>
    </citation>
    <scope>NUCLEOTIDE SEQUENCE [LARGE SCALE GENOMIC DNA]</scope>
    <source>
        <strain evidence="8">PS312</strain>
    </source>
</reference>
<proteinExistence type="inferred from homology"/>
<sequence length="255" mass="27853">MVEVKKEERSDICRDFLKNICNRGNRCKFFHPSDSPAGNDKEQENRGCHRDNCRFVHVPREEADRYKATKEFNIVLARAVAAVSTSDTINGIPVCKEFQTGKCSRSSGTARCRYWHVNMEEERERRRRGLPPMGAGPPQGMGGPGPRGGPGGMGRGGPPPMGGPFGPGPGFGGPPFGGPGPMRRPMPADEMGGFGDVKRPRMGGEMEMRMAEMETRIADLTKENDALKREQQPAAPYGSQMGGAMWGQTAPQWST</sequence>
<dbReference type="GO" id="GO:0043484">
    <property type="term" value="P:regulation of RNA splicing"/>
    <property type="evidence" value="ECO:0000318"/>
    <property type="project" value="GO_Central"/>
</dbReference>
<accession>A0A2A6CHZ8</accession>
<keyword evidence="1" id="KW-0479">Metal-binding</keyword>
<dbReference type="Pfam" id="PF22628">
    <property type="entry name" value="zf-CCCH_10"/>
    <property type="match status" value="1"/>
</dbReference>
<dbReference type="PANTHER" id="PTHR12675:SF6">
    <property type="entry name" value="ZINC FINGER CCCH DOMAIN-CONTAINING PROTEIN 10"/>
    <property type="match status" value="1"/>
</dbReference>
<evidence type="ECO:0000313" key="7">
    <source>
        <dbReference type="EnsemblMetazoa" id="PPA01815.1"/>
    </source>
</evidence>
<dbReference type="Proteomes" id="UP000005239">
    <property type="component" value="Unassembled WGS sequence"/>
</dbReference>
<feature type="region of interest" description="Disordered" evidence="6">
    <location>
        <begin position="229"/>
        <end position="255"/>
    </location>
</feature>
<keyword evidence="8" id="KW-1185">Reference proteome</keyword>
<keyword evidence="3" id="KW-0863">Zinc-finger</keyword>
<dbReference type="GO" id="GO:0003723">
    <property type="term" value="F:RNA binding"/>
    <property type="evidence" value="ECO:0000318"/>
    <property type="project" value="GO_Central"/>
</dbReference>
<dbReference type="InterPro" id="IPR054429">
    <property type="entry name" value="Znf-CCCH_Muscleblind-like"/>
</dbReference>
<dbReference type="Gene3D" id="3.30.1370.210">
    <property type="match status" value="2"/>
</dbReference>
<keyword evidence="4" id="KW-0862">Zinc</keyword>
<evidence type="ECO:0000256" key="2">
    <source>
        <dbReference type="ARBA" id="ARBA00022737"/>
    </source>
</evidence>
<dbReference type="PROSITE" id="PS50103">
    <property type="entry name" value="ZF_C3H1"/>
    <property type="match status" value="2"/>
</dbReference>
<reference evidence="7" key="2">
    <citation type="submission" date="2022-06" db="UniProtKB">
        <authorList>
            <consortium name="EnsemblMetazoa"/>
        </authorList>
    </citation>
    <scope>IDENTIFICATION</scope>
    <source>
        <strain evidence="7">PS312</strain>
    </source>
</reference>
<dbReference type="FunFam" id="3.30.1370.210:FF:000018">
    <property type="entry name" value="Predicted protein"/>
    <property type="match status" value="1"/>
</dbReference>
<evidence type="ECO:0000256" key="1">
    <source>
        <dbReference type="ARBA" id="ARBA00022723"/>
    </source>
</evidence>